<protein>
    <submittedName>
        <fullName evidence="1">Uncharacterized protein</fullName>
    </submittedName>
</protein>
<accession>M1AN70</accession>
<evidence type="ECO:0000313" key="2">
    <source>
        <dbReference type="Proteomes" id="UP000011115"/>
    </source>
</evidence>
<reference evidence="2" key="1">
    <citation type="journal article" date="2011" name="Nature">
        <title>Genome sequence and analysis of the tuber crop potato.</title>
        <authorList>
            <consortium name="The Potato Genome Sequencing Consortium"/>
        </authorList>
    </citation>
    <scope>NUCLEOTIDE SEQUENCE [LARGE SCALE GENOMIC DNA]</scope>
    <source>
        <strain evidence="2">cv. DM1-3 516 R44</strain>
    </source>
</reference>
<dbReference type="PaxDb" id="4113-PGSC0003DMT400026460"/>
<evidence type="ECO:0000313" key="1">
    <source>
        <dbReference type="EnsemblPlants" id="PGSC0003DMT400026460"/>
    </source>
</evidence>
<sequence>MSLLEAFWLFLECCKLPSFWTCILKNWSCLEEILKNRGYLECLIQEISWNRYSSM</sequence>
<reference evidence="1" key="2">
    <citation type="submission" date="2015-06" db="UniProtKB">
        <authorList>
            <consortium name="EnsemblPlants"/>
        </authorList>
    </citation>
    <scope>IDENTIFICATION</scope>
    <source>
        <strain evidence="1">DM1-3 516 R44</strain>
    </source>
</reference>
<dbReference type="InParanoid" id="M1AN70"/>
<dbReference type="EnsemblPlants" id="PGSC0003DMT400026460">
    <property type="protein sequence ID" value="PGSC0003DMT400026460"/>
    <property type="gene ID" value="PGSC0003DMG400010213"/>
</dbReference>
<dbReference type="Gramene" id="PGSC0003DMT400026460">
    <property type="protein sequence ID" value="PGSC0003DMT400026460"/>
    <property type="gene ID" value="PGSC0003DMG400010213"/>
</dbReference>
<dbReference type="Proteomes" id="UP000011115">
    <property type="component" value="Unassembled WGS sequence"/>
</dbReference>
<keyword evidence="2" id="KW-1185">Reference proteome</keyword>
<name>M1AN70_SOLTU</name>
<dbReference type="HOGENOM" id="CLU_3036150_0_0_1"/>
<dbReference type="AlphaFoldDB" id="M1AN70"/>
<organism evidence="1 2">
    <name type="scientific">Solanum tuberosum</name>
    <name type="common">Potato</name>
    <dbReference type="NCBI Taxonomy" id="4113"/>
    <lineage>
        <taxon>Eukaryota</taxon>
        <taxon>Viridiplantae</taxon>
        <taxon>Streptophyta</taxon>
        <taxon>Embryophyta</taxon>
        <taxon>Tracheophyta</taxon>
        <taxon>Spermatophyta</taxon>
        <taxon>Magnoliopsida</taxon>
        <taxon>eudicotyledons</taxon>
        <taxon>Gunneridae</taxon>
        <taxon>Pentapetalae</taxon>
        <taxon>asterids</taxon>
        <taxon>lamiids</taxon>
        <taxon>Solanales</taxon>
        <taxon>Solanaceae</taxon>
        <taxon>Solanoideae</taxon>
        <taxon>Solaneae</taxon>
        <taxon>Solanum</taxon>
    </lineage>
</organism>
<proteinExistence type="predicted"/>